<feature type="transmembrane region" description="Helical" evidence="2">
    <location>
        <begin position="61"/>
        <end position="79"/>
    </location>
</feature>
<evidence type="ECO:0000256" key="1">
    <source>
        <dbReference type="SAM" id="MobiDB-lite"/>
    </source>
</evidence>
<organism evidence="3 4">
    <name type="scientific">Pengzhenrongella frigida</name>
    <dbReference type="NCBI Taxonomy" id="1259133"/>
    <lineage>
        <taxon>Bacteria</taxon>
        <taxon>Bacillati</taxon>
        <taxon>Actinomycetota</taxon>
        <taxon>Actinomycetes</taxon>
        <taxon>Micrococcales</taxon>
        <taxon>Pengzhenrongella</taxon>
    </lineage>
</organism>
<gene>
    <name evidence="3" type="ORF">EUA98_06725</name>
</gene>
<feature type="region of interest" description="Disordered" evidence="1">
    <location>
        <begin position="1"/>
        <end position="28"/>
    </location>
</feature>
<dbReference type="OrthoDB" id="3267755at2"/>
<evidence type="ECO:0000256" key="2">
    <source>
        <dbReference type="SAM" id="Phobius"/>
    </source>
</evidence>
<evidence type="ECO:0000313" key="3">
    <source>
        <dbReference type="EMBL" id="RYV51761.1"/>
    </source>
</evidence>
<protein>
    <submittedName>
        <fullName evidence="3">DUF4233 domain-containing protein</fullName>
    </submittedName>
</protein>
<accession>A0A4Q5N6B1</accession>
<feature type="region of interest" description="Disordered" evidence="1">
    <location>
        <begin position="147"/>
        <end position="172"/>
    </location>
</feature>
<feature type="transmembrane region" description="Helical" evidence="2">
    <location>
        <begin position="86"/>
        <end position="107"/>
    </location>
</feature>
<dbReference type="Proteomes" id="UP000293764">
    <property type="component" value="Unassembled WGS sequence"/>
</dbReference>
<name>A0A4Q5N6B1_9MICO</name>
<dbReference type="RefSeq" id="WP_130101902.1">
    <property type="nucleotide sequence ID" value="NZ_SDWW01000012.1"/>
</dbReference>
<keyword evidence="2" id="KW-0812">Transmembrane</keyword>
<proteinExistence type="predicted"/>
<sequence>MTSPSSDLPTGAPGTSRPPSPQTGGRRSVRRTFAATVLVLEAFVVFFAALVAFGLRAAPTGVVWAVGGTLSLVLVVLSGMLRRPGAYLAGSVVQGLILASGFVLLFAPVRAASFVGGTALGVGIVFVALWVVALRLGGRIDREKAEWDAAQGETAQREKAQQDGDDAGPLGR</sequence>
<feature type="transmembrane region" description="Helical" evidence="2">
    <location>
        <begin position="33"/>
        <end position="55"/>
    </location>
</feature>
<comment type="caution">
    <text evidence="3">The sequence shown here is derived from an EMBL/GenBank/DDBJ whole genome shotgun (WGS) entry which is preliminary data.</text>
</comment>
<keyword evidence="2" id="KW-1133">Transmembrane helix</keyword>
<dbReference type="EMBL" id="SDWW01000012">
    <property type="protein sequence ID" value="RYV51761.1"/>
    <property type="molecule type" value="Genomic_DNA"/>
</dbReference>
<dbReference type="Pfam" id="PF14017">
    <property type="entry name" value="DUF4233"/>
    <property type="match status" value="1"/>
</dbReference>
<keyword evidence="2" id="KW-0472">Membrane</keyword>
<keyword evidence="4" id="KW-1185">Reference proteome</keyword>
<dbReference type="AlphaFoldDB" id="A0A4Q5N6B1"/>
<feature type="transmembrane region" description="Helical" evidence="2">
    <location>
        <begin position="113"/>
        <end position="134"/>
    </location>
</feature>
<dbReference type="InterPro" id="IPR025327">
    <property type="entry name" value="DUF4233"/>
</dbReference>
<evidence type="ECO:0000313" key="4">
    <source>
        <dbReference type="Proteomes" id="UP000293764"/>
    </source>
</evidence>
<reference evidence="3 4" key="1">
    <citation type="submission" date="2019-01" db="EMBL/GenBank/DDBJ databases">
        <title>Novel species of Cellulomonas.</title>
        <authorList>
            <person name="Liu Q."/>
            <person name="Xin Y.-H."/>
        </authorList>
    </citation>
    <scope>NUCLEOTIDE SEQUENCE [LARGE SCALE GENOMIC DNA]</scope>
    <source>
        <strain evidence="3 4">HLT2-17</strain>
    </source>
</reference>